<protein>
    <submittedName>
        <fullName evidence="2">Uncharacterized protein</fullName>
    </submittedName>
</protein>
<feature type="region of interest" description="Disordered" evidence="1">
    <location>
        <begin position="64"/>
        <end position="87"/>
    </location>
</feature>
<reference evidence="2 3" key="1">
    <citation type="submission" date="2016-01" db="EMBL/GenBank/DDBJ databases">
        <title>Biosynthesis of antibiotic leucinostatins and their inhibition on Phytophthora in bio-control Purpureocillium lilacinum.</title>
        <authorList>
            <person name="Wang G."/>
            <person name="Liu Z."/>
            <person name="Lin R."/>
            <person name="Li E."/>
            <person name="Mao Z."/>
            <person name="Ling J."/>
            <person name="Yin W."/>
            <person name="Xie B."/>
        </authorList>
    </citation>
    <scope>NUCLEOTIDE SEQUENCE [LARGE SCALE GENOMIC DNA]</scope>
    <source>
        <strain evidence="2">PLBJ-1</strain>
    </source>
</reference>
<dbReference type="Proteomes" id="UP000078240">
    <property type="component" value="Unassembled WGS sequence"/>
</dbReference>
<evidence type="ECO:0000256" key="1">
    <source>
        <dbReference type="SAM" id="MobiDB-lite"/>
    </source>
</evidence>
<comment type="caution">
    <text evidence="2">The sequence shown here is derived from an EMBL/GenBank/DDBJ whole genome shotgun (WGS) entry which is preliminary data.</text>
</comment>
<gene>
    <name evidence="2" type="ORF">VFPBJ_01068</name>
</gene>
<dbReference type="AlphaFoldDB" id="A0A179HBL8"/>
<name>A0A179HBL8_PURLI</name>
<evidence type="ECO:0000313" key="2">
    <source>
        <dbReference type="EMBL" id="OAQ87028.1"/>
    </source>
</evidence>
<evidence type="ECO:0000313" key="3">
    <source>
        <dbReference type="Proteomes" id="UP000078240"/>
    </source>
</evidence>
<organism evidence="2 3">
    <name type="scientific">Purpureocillium lilacinum</name>
    <name type="common">Paecilomyces lilacinus</name>
    <dbReference type="NCBI Taxonomy" id="33203"/>
    <lineage>
        <taxon>Eukaryota</taxon>
        <taxon>Fungi</taxon>
        <taxon>Dikarya</taxon>
        <taxon>Ascomycota</taxon>
        <taxon>Pezizomycotina</taxon>
        <taxon>Sordariomycetes</taxon>
        <taxon>Hypocreomycetidae</taxon>
        <taxon>Hypocreales</taxon>
        <taxon>Ophiocordycipitaceae</taxon>
        <taxon>Purpureocillium</taxon>
    </lineage>
</organism>
<feature type="compositionally biased region" description="Low complexity" evidence="1">
    <location>
        <begin position="64"/>
        <end position="75"/>
    </location>
</feature>
<feature type="region of interest" description="Disordered" evidence="1">
    <location>
        <begin position="26"/>
        <end position="51"/>
    </location>
</feature>
<accession>A0A179HBL8</accession>
<proteinExistence type="predicted"/>
<sequence>MQTILFPDRPVRATLRCFSHAPFVNPASSSQLKRASSTSPPVRHGTSLSLPQTSSLAYATHRLSTSTSLTRPLDSLPRHYQAPPRRDTAVRLNALPTSRPVAHPSLRLWVYDVDLRL</sequence>
<dbReference type="EMBL" id="LSBH01000001">
    <property type="protein sequence ID" value="OAQ87028.1"/>
    <property type="molecule type" value="Genomic_DNA"/>
</dbReference>